<accession>A0A8X6HSX7</accession>
<dbReference type="Proteomes" id="UP000887116">
    <property type="component" value="Unassembled WGS sequence"/>
</dbReference>
<evidence type="ECO:0000313" key="1">
    <source>
        <dbReference type="EMBL" id="GFQ92274.1"/>
    </source>
</evidence>
<keyword evidence="2" id="KW-1185">Reference proteome</keyword>
<evidence type="ECO:0000313" key="2">
    <source>
        <dbReference type="Proteomes" id="UP000887116"/>
    </source>
</evidence>
<dbReference type="AlphaFoldDB" id="A0A8X6HSX7"/>
<sequence length="74" mass="8274">MQQLNHKPVFSYGGRHVQDLLDTKTGAAKGKKSVLVPISTNFMSFTSRMTLPAVKNFSKLRSGTLARMRKSTQF</sequence>
<protein>
    <submittedName>
        <fullName evidence="1">Uncharacterized protein</fullName>
    </submittedName>
</protein>
<organism evidence="1 2">
    <name type="scientific">Trichonephila clavata</name>
    <name type="common">Joro spider</name>
    <name type="synonym">Nephila clavata</name>
    <dbReference type="NCBI Taxonomy" id="2740835"/>
    <lineage>
        <taxon>Eukaryota</taxon>
        <taxon>Metazoa</taxon>
        <taxon>Ecdysozoa</taxon>
        <taxon>Arthropoda</taxon>
        <taxon>Chelicerata</taxon>
        <taxon>Arachnida</taxon>
        <taxon>Araneae</taxon>
        <taxon>Araneomorphae</taxon>
        <taxon>Entelegynae</taxon>
        <taxon>Araneoidea</taxon>
        <taxon>Nephilidae</taxon>
        <taxon>Trichonephila</taxon>
    </lineage>
</organism>
<dbReference type="EMBL" id="BMAO01023989">
    <property type="protein sequence ID" value="GFQ92274.1"/>
    <property type="molecule type" value="Genomic_DNA"/>
</dbReference>
<proteinExistence type="predicted"/>
<gene>
    <name evidence="1" type="ORF">TNCT_540101</name>
</gene>
<comment type="caution">
    <text evidence="1">The sequence shown here is derived from an EMBL/GenBank/DDBJ whole genome shotgun (WGS) entry which is preliminary data.</text>
</comment>
<reference evidence="1" key="1">
    <citation type="submission" date="2020-07" db="EMBL/GenBank/DDBJ databases">
        <title>Multicomponent nature underlies the extraordinary mechanical properties of spider dragline silk.</title>
        <authorList>
            <person name="Kono N."/>
            <person name="Nakamura H."/>
            <person name="Mori M."/>
            <person name="Yoshida Y."/>
            <person name="Ohtoshi R."/>
            <person name="Malay A.D."/>
            <person name="Moran D.A.P."/>
            <person name="Tomita M."/>
            <person name="Numata K."/>
            <person name="Arakawa K."/>
        </authorList>
    </citation>
    <scope>NUCLEOTIDE SEQUENCE</scope>
</reference>
<name>A0A8X6HSX7_TRICU</name>